<dbReference type="GO" id="GO:0051225">
    <property type="term" value="P:spindle assembly"/>
    <property type="evidence" value="ECO:0007669"/>
    <property type="project" value="TreeGrafter"/>
</dbReference>
<dbReference type="GO" id="GO:0051011">
    <property type="term" value="F:microtubule minus-end binding"/>
    <property type="evidence" value="ECO:0007669"/>
    <property type="project" value="TreeGrafter"/>
</dbReference>
<protein>
    <submittedName>
        <fullName evidence="1">Uncharacterized protein</fullName>
    </submittedName>
</protein>
<dbReference type="Ensembl" id="ENSCCNT00000035644.1">
    <property type="protein sequence ID" value="ENSCCNP00000028206.1"/>
    <property type="gene ID" value="ENSCCNG00000027193.1"/>
</dbReference>
<dbReference type="GO" id="GO:0070652">
    <property type="term" value="C:HAUS complex"/>
    <property type="evidence" value="ECO:0007669"/>
    <property type="project" value="TreeGrafter"/>
</dbReference>
<dbReference type="PANTHER" id="PTHR14352:SF2">
    <property type="entry name" value="HAUS AUGMIN-LIKE COMPLEX SUBUNIT 7"/>
    <property type="match status" value="1"/>
</dbReference>
<reference evidence="1" key="1">
    <citation type="submission" date="2023-09" db="UniProtKB">
        <authorList>
            <consortium name="Ensembl"/>
        </authorList>
    </citation>
    <scope>IDENTIFICATION</scope>
</reference>
<name>A0A8C0XJJ1_CASCN</name>
<dbReference type="GO" id="GO:0031023">
    <property type="term" value="P:microtubule organizing center organization"/>
    <property type="evidence" value="ECO:0007669"/>
    <property type="project" value="TreeGrafter"/>
</dbReference>
<proteinExistence type="predicted"/>
<evidence type="ECO:0000313" key="1">
    <source>
        <dbReference type="Ensembl" id="ENSCCNP00000028206.1"/>
    </source>
</evidence>
<accession>A0A8C0XJJ1</accession>
<dbReference type="AlphaFoldDB" id="A0A8C0XJJ1"/>
<sequence>SASERETWRVRVLSSVAVLVTTTTKTRVKTACSRRPWKCSAKLKDLNCPFLEGLYITEPRTIHELLCQPSKYRLEILEWMCIRACPSLKDKFSSLKGAPAEVKIQGRSPYGSMEYGGKLWAVLNLGTAFIPSCGEFSIGLMLSSGWCIPCGCH</sequence>
<dbReference type="InterPro" id="IPR029711">
    <property type="entry name" value="Haus7-like"/>
</dbReference>
<dbReference type="PANTHER" id="PTHR14352">
    <property type="entry name" value="HAUS AUGMIN-LIKE COMPLEX SUBUNIT 7"/>
    <property type="match status" value="1"/>
</dbReference>
<organism evidence="1">
    <name type="scientific">Castor canadensis</name>
    <name type="common">American beaver</name>
    <dbReference type="NCBI Taxonomy" id="51338"/>
    <lineage>
        <taxon>Eukaryota</taxon>
        <taxon>Metazoa</taxon>
        <taxon>Chordata</taxon>
        <taxon>Craniata</taxon>
        <taxon>Vertebrata</taxon>
        <taxon>Euteleostomi</taxon>
        <taxon>Mammalia</taxon>
        <taxon>Eutheria</taxon>
        <taxon>Euarchontoglires</taxon>
        <taxon>Glires</taxon>
        <taxon>Rodentia</taxon>
        <taxon>Castorimorpha</taxon>
        <taxon>Castoridae</taxon>
        <taxon>Castor</taxon>
    </lineage>
</organism>